<protein>
    <submittedName>
        <fullName evidence="3">ATP-binding protein</fullName>
    </submittedName>
</protein>
<dbReference type="InterPro" id="IPR003593">
    <property type="entry name" value="AAA+_ATPase"/>
</dbReference>
<evidence type="ECO:0000313" key="3">
    <source>
        <dbReference type="EMBL" id="MFC4526367.1"/>
    </source>
</evidence>
<dbReference type="RefSeq" id="WP_266151111.1">
    <property type="nucleotide sequence ID" value="NZ_CP064028.1"/>
</dbReference>
<keyword evidence="3" id="KW-0067">ATP-binding</keyword>
<proteinExistence type="predicted"/>
<dbReference type="InterPro" id="IPR027417">
    <property type="entry name" value="P-loop_NTPase"/>
</dbReference>
<organism evidence="3 4">
    <name type="scientific">Dyella halodurans</name>
    <dbReference type="NCBI Taxonomy" id="1920171"/>
    <lineage>
        <taxon>Bacteria</taxon>
        <taxon>Pseudomonadati</taxon>
        <taxon>Pseudomonadota</taxon>
        <taxon>Gammaproteobacteria</taxon>
        <taxon>Lysobacterales</taxon>
        <taxon>Rhodanobacteraceae</taxon>
        <taxon>Dyella</taxon>
    </lineage>
</organism>
<gene>
    <name evidence="3" type="ORF">ACFO5W_06910</name>
</gene>
<dbReference type="SMART" id="SM00382">
    <property type="entry name" value="AAA"/>
    <property type="match status" value="1"/>
</dbReference>
<dbReference type="Pfam" id="PF13479">
    <property type="entry name" value="AAA_24"/>
    <property type="match status" value="1"/>
</dbReference>
<feature type="region of interest" description="Disordered" evidence="1">
    <location>
        <begin position="265"/>
        <end position="284"/>
    </location>
</feature>
<feature type="domain" description="AAA+ ATPase" evidence="2">
    <location>
        <begin position="10"/>
        <end position="179"/>
    </location>
</feature>
<name>A0ABV9C091_9GAMM</name>
<evidence type="ECO:0000313" key="4">
    <source>
        <dbReference type="Proteomes" id="UP001595961"/>
    </source>
</evidence>
<dbReference type="SUPFAM" id="SSF52540">
    <property type="entry name" value="P-loop containing nucleoside triphosphate hydrolases"/>
    <property type="match status" value="1"/>
</dbReference>
<dbReference type="EMBL" id="JBHSGA010000013">
    <property type="protein sequence ID" value="MFC4526367.1"/>
    <property type="molecule type" value="Genomic_DNA"/>
</dbReference>
<dbReference type="Gene3D" id="3.40.50.300">
    <property type="entry name" value="P-loop containing nucleotide triphosphate hydrolases"/>
    <property type="match status" value="1"/>
</dbReference>
<sequence>MFQKATRKKAKLRLALIGPSGSGKTFSALELASGLGGKIALIDTERGSGDLYADRFVYDTLQLEPPFTPQKYIQAIKAAEDEGYSVVIIDSLSHAWAGEGGILDIHDNASKASRSGNGYMAWKDVTPQHERIINAILGASVHVIGTIRTKTAYEVVEDERGKKAPKRIGLAPIQRQGMEYEFTCVLDLAVDSHVASASKDRTGMFDGQHFVITERTGEQLLEWLEAGDEPAPKVDQFAEWRAQIKTAPSLEKLIEVWGQMDRDTREALEQDKNDRKDELFREAA</sequence>
<reference evidence="4" key="1">
    <citation type="journal article" date="2019" name="Int. J. Syst. Evol. Microbiol.">
        <title>The Global Catalogue of Microorganisms (GCM) 10K type strain sequencing project: providing services to taxonomists for standard genome sequencing and annotation.</title>
        <authorList>
            <consortium name="The Broad Institute Genomics Platform"/>
            <consortium name="The Broad Institute Genome Sequencing Center for Infectious Disease"/>
            <person name="Wu L."/>
            <person name="Ma J."/>
        </authorList>
    </citation>
    <scope>NUCLEOTIDE SEQUENCE [LARGE SCALE GENOMIC DNA]</scope>
    <source>
        <strain evidence="4">CCM 4481</strain>
    </source>
</reference>
<keyword evidence="3" id="KW-0547">Nucleotide-binding</keyword>
<keyword evidence="4" id="KW-1185">Reference proteome</keyword>
<comment type="caution">
    <text evidence="3">The sequence shown here is derived from an EMBL/GenBank/DDBJ whole genome shotgun (WGS) entry which is preliminary data.</text>
</comment>
<evidence type="ECO:0000259" key="2">
    <source>
        <dbReference type="SMART" id="SM00382"/>
    </source>
</evidence>
<dbReference type="Proteomes" id="UP001595961">
    <property type="component" value="Unassembled WGS sequence"/>
</dbReference>
<accession>A0ABV9C091</accession>
<evidence type="ECO:0000256" key="1">
    <source>
        <dbReference type="SAM" id="MobiDB-lite"/>
    </source>
</evidence>
<dbReference type="GO" id="GO:0005524">
    <property type="term" value="F:ATP binding"/>
    <property type="evidence" value="ECO:0007669"/>
    <property type="project" value="UniProtKB-KW"/>
</dbReference>